<dbReference type="Proteomes" id="UP000026960">
    <property type="component" value="Chromosome 1"/>
</dbReference>
<accession>A0A0D3ETH2</accession>
<reference evidence="1" key="2">
    <citation type="submission" date="2015-03" db="UniProtKB">
        <authorList>
            <consortium name="EnsemblPlants"/>
        </authorList>
    </citation>
    <scope>IDENTIFICATION</scope>
</reference>
<dbReference type="AlphaFoldDB" id="A0A0D3ETH2"/>
<dbReference type="PaxDb" id="65489-OBART01G29270.1"/>
<keyword evidence="2" id="KW-1185">Reference proteome</keyword>
<name>A0A0D3ETH2_9ORYZ</name>
<evidence type="ECO:0000313" key="1">
    <source>
        <dbReference type="EnsemblPlants" id="OBART01G29270.1"/>
    </source>
</evidence>
<reference evidence="1" key="1">
    <citation type="journal article" date="2009" name="Rice">
        <title>De Novo Next Generation Sequencing of Plant Genomes.</title>
        <authorList>
            <person name="Rounsley S."/>
            <person name="Marri P.R."/>
            <person name="Yu Y."/>
            <person name="He R."/>
            <person name="Sisneros N."/>
            <person name="Goicoechea J.L."/>
            <person name="Lee S.J."/>
            <person name="Angelova A."/>
            <person name="Kudrna D."/>
            <person name="Luo M."/>
            <person name="Affourtit J."/>
            <person name="Desany B."/>
            <person name="Knight J."/>
            <person name="Niazi F."/>
            <person name="Egholm M."/>
            <person name="Wing R.A."/>
        </authorList>
    </citation>
    <scope>NUCLEOTIDE SEQUENCE [LARGE SCALE GENOMIC DNA]</scope>
    <source>
        <strain evidence="1">cv. IRGC 105608</strain>
    </source>
</reference>
<evidence type="ECO:0000313" key="2">
    <source>
        <dbReference type="Proteomes" id="UP000026960"/>
    </source>
</evidence>
<proteinExistence type="predicted"/>
<organism evidence="1">
    <name type="scientific">Oryza barthii</name>
    <dbReference type="NCBI Taxonomy" id="65489"/>
    <lineage>
        <taxon>Eukaryota</taxon>
        <taxon>Viridiplantae</taxon>
        <taxon>Streptophyta</taxon>
        <taxon>Embryophyta</taxon>
        <taxon>Tracheophyta</taxon>
        <taxon>Spermatophyta</taxon>
        <taxon>Magnoliopsida</taxon>
        <taxon>Liliopsida</taxon>
        <taxon>Poales</taxon>
        <taxon>Poaceae</taxon>
        <taxon>BOP clade</taxon>
        <taxon>Oryzoideae</taxon>
        <taxon>Oryzeae</taxon>
        <taxon>Oryzinae</taxon>
        <taxon>Oryza</taxon>
    </lineage>
</organism>
<dbReference type="HOGENOM" id="CLU_186382_0_0_1"/>
<sequence length="73" mass="7643">MARAKPFLLPLLLISFLLTLAATAAAFIGLESFLVMLSALTPLLPTCTRLLSLSVQVPVTVRLAAASFSLTVG</sequence>
<protein>
    <submittedName>
        <fullName evidence="1">Uncharacterized protein</fullName>
    </submittedName>
</protein>
<dbReference type="Gramene" id="OBART01G29270.1">
    <property type="protein sequence ID" value="OBART01G29270.1"/>
    <property type="gene ID" value="OBART01G29270"/>
</dbReference>
<dbReference type="EnsemblPlants" id="OBART01G29270.1">
    <property type="protein sequence ID" value="OBART01G29270.1"/>
    <property type="gene ID" value="OBART01G29270"/>
</dbReference>